<dbReference type="Proteomes" id="UP000192923">
    <property type="component" value="Unassembled WGS sequence"/>
</dbReference>
<protein>
    <recommendedName>
        <fullName evidence="3">Ppx/GppA phosphatase family protein</fullName>
    </recommendedName>
</protein>
<evidence type="ECO:0000313" key="2">
    <source>
        <dbReference type="Proteomes" id="UP000192923"/>
    </source>
</evidence>
<dbReference type="OrthoDB" id="505749at2"/>
<name>A0A1Y6CZ77_9GAMM</name>
<organism evidence="1 2">
    <name type="scientific">Methylomagnum ishizawai</name>
    <dbReference type="NCBI Taxonomy" id="1760988"/>
    <lineage>
        <taxon>Bacteria</taxon>
        <taxon>Pseudomonadati</taxon>
        <taxon>Pseudomonadota</taxon>
        <taxon>Gammaproteobacteria</taxon>
        <taxon>Methylococcales</taxon>
        <taxon>Methylococcaceae</taxon>
        <taxon>Methylomagnum</taxon>
    </lineage>
</organism>
<dbReference type="STRING" id="1760988.SAMN02949497_0899"/>
<accession>A0A1Y6CZ77</accession>
<dbReference type="AlphaFoldDB" id="A0A1Y6CZ77"/>
<evidence type="ECO:0000313" key="1">
    <source>
        <dbReference type="EMBL" id="SMF93612.1"/>
    </source>
</evidence>
<evidence type="ECO:0008006" key="3">
    <source>
        <dbReference type="Google" id="ProtNLM"/>
    </source>
</evidence>
<reference evidence="1 2" key="1">
    <citation type="submission" date="2016-12" db="EMBL/GenBank/DDBJ databases">
        <authorList>
            <person name="Song W.-J."/>
            <person name="Kurnit D.M."/>
        </authorList>
    </citation>
    <scope>NUCLEOTIDE SEQUENCE [LARGE SCALE GENOMIC DNA]</scope>
    <source>
        <strain evidence="1 2">175</strain>
    </source>
</reference>
<keyword evidence="2" id="KW-1185">Reference proteome</keyword>
<sequence>MLRSVIFFVRPISQFLVFTLLIFQYAVVDSAYAVVIPTDPEIAKFKAAYGRLTKPEHVSRIKALIESGGVQYEGYRLISKLKGTDQSEVIKQENEDILEYIEFIAKYSNPPSDVADVARNVIKAWGMEEPSGTVKNPDLFAVIEVGGKGVKGLLVNFNEIDKSEQCQRSEVDMVGCLFNRDTMIEPYNVNAIDKTAFDEVARSVREMIEAMISAKARAVDINNIYIVGSSSVGKMPEEDKADLKKRIEKEIGWARKMEFIKSNDEARLNAEGILNIIIPNGVGGRNRADKKKKVIVLDVGSGGIVGSYYLASEQDRIETFSYPLGVKRYAEFVENSLQQSNGDPNGGSMKNDADFQVRSNQIMETKLEPEFAEIAERKPGMKSRSRVYLIGGINWALTNFMHSGDRRRFPEINPINIKKLRKLAVDGEMDIICRDTSNLEIKKSCDTFTTRQVIAGMDILRAFAKVMDFEKKDKIFFIRDALLVWSLGYLKEKCMMDDKC</sequence>
<dbReference type="RefSeq" id="WP_085210336.1">
    <property type="nucleotide sequence ID" value="NZ_FXAM01000001.1"/>
</dbReference>
<dbReference type="EMBL" id="FXAM01000001">
    <property type="protein sequence ID" value="SMF93612.1"/>
    <property type="molecule type" value="Genomic_DNA"/>
</dbReference>
<gene>
    <name evidence="1" type="ORF">SAMN02949497_0899</name>
</gene>
<proteinExistence type="predicted"/>
<dbReference type="Gene3D" id="3.30.420.40">
    <property type="match status" value="1"/>
</dbReference>